<dbReference type="EMBL" id="FNAP01000001">
    <property type="protein sequence ID" value="SDD71836.1"/>
    <property type="molecule type" value="Genomic_DNA"/>
</dbReference>
<dbReference type="AlphaFoldDB" id="A0A1G6X3J1"/>
<sequence length="268" mass="30150">MSRRGHVGLSDRARRIATVAAILRDWSASPFEHEGACRHGIRAGLCLDGWPWPRADAEAVHVVSEALAANGATRPTWADGQPEWIDELTERTRCAWCGNGMPPASEAHRNGVPRKYCSALCGRLAYAHKARRSGEVHSMAEYLAACAARKEQTRIERRKPCKHCGTLFTPERAEHRFCSRECAHAGMKRSNKLKYVPCKGCGEPIHPAKGREYCSNACYHKHRERKQPERTCPVCGTVFRLHVPAAKKECCSRQCAWELRRRRAREAA</sequence>
<organism evidence="1 2">
    <name type="scientific">Rhodospira trueperi</name>
    <dbReference type="NCBI Taxonomy" id="69960"/>
    <lineage>
        <taxon>Bacteria</taxon>
        <taxon>Pseudomonadati</taxon>
        <taxon>Pseudomonadota</taxon>
        <taxon>Alphaproteobacteria</taxon>
        <taxon>Rhodospirillales</taxon>
        <taxon>Rhodospirillaceae</taxon>
        <taxon>Rhodospira</taxon>
    </lineage>
</organism>
<protein>
    <submittedName>
        <fullName evidence="1">Uncharacterized protein</fullName>
    </submittedName>
</protein>
<name>A0A1G6X3J1_9PROT</name>
<evidence type="ECO:0000313" key="1">
    <source>
        <dbReference type="EMBL" id="SDD71836.1"/>
    </source>
</evidence>
<proteinExistence type="predicted"/>
<dbReference type="Proteomes" id="UP000199412">
    <property type="component" value="Unassembled WGS sequence"/>
</dbReference>
<evidence type="ECO:0000313" key="2">
    <source>
        <dbReference type="Proteomes" id="UP000199412"/>
    </source>
</evidence>
<dbReference type="OrthoDB" id="8371374at2"/>
<accession>A0A1G6X3J1</accession>
<reference evidence="1 2" key="1">
    <citation type="submission" date="2016-10" db="EMBL/GenBank/DDBJ databases">
        <authorList>
            <person name="de Groot N.N."/>
        </authorList>
    </citation>
    <scope>NUCLEOTIDE SEQUENCE [LARGE SCALE GENOMIC DNA]</scope>
    <source>
        <strain evidence="1 2">ATCC 700224</strain>
    </source>
</reference>
<dbReference type="RefSeq" id="WP_092781123.1">
    <property type="nucleotide sequence ID" value="NZ_FNAP01000001.1"/>
</dbReference>
<keyword evidence="2" id="KW-1185">Reference proteome</keyword>
<gene>
    <name evidence="1" type="ORF">SAMN05421720_101340</name>
</gene>
<dbReference type="STRING" id="69960.SAMN05421720_101340"/>